<dbReference type="Proteomes" id="UP000231098">
    <property type="component" value="Unassembled WGS sequence"/>
</dbReference>
<protein>
    <recommendedName>
        <fullName evidence="1">Double zinc ribbon domain-containing protein</fullName>
    </recommendedName>
</protein>
<proteinExistence type="predicted"/>
<dbReference type="Pfam" id="PF18912">
    <property type="entry name" value="DZR_2"/>
    <property type="match status" value="1"/>
</dbReference>
<evidence type="ECO:0000313" key="2">
    <source>
        <dbReference type="EMBL" id="PIS21516.1"/>
    </source>
</evidence>
<accession>A0A2H0X9B5</accession>
<dbReference type="EMBL" id="PEYV01000038">
    <property type="protein sequence ID" value="PIS21516.1"/>
    <property type="molecule type" value="Genomic_DNA"/>
</dbReference>
<evidence type="ECO:0000259" key="1">
    <source>
        <dbReference type="Pfam" id="PF18912"/>
    </source>
</evidence>
<name>A0A2H0X9B5_UNCKA</name>
<reference evidence="3" key="1">
    <citation type="submission" date="2017-09" db="EMBL/GenBank/DDBJ databases">
        <title>Depth-based differentiation of microbial function through sediment-hosted aquifers and enrichment of novel symbionts in the deep terrestrial subsurface.</title>
        <authorList>
            <person name="Probst A.J."/>
            <person name="Ladd B."/>
            <person name="Jarett J.K."/>
            <person name="Geller-Mcgrath D.E."/>
            <person name="Sieber C.M.K."/>
            <person name="Emerson J.B."/>
            <person name="Anantharaman K."/>
            <person name="Thomas B.C."/>
            <person name="Malmstrom R."/>
            <person name="Stieglmeier M."/>
            <person name="Klingl A."/>
            <person name="Woyke T."/>
            <person name="Ryan C.M."/>
            <person name="Banfield J.F."/>
        </authorList>
    </citation>
    <scope>NUCLEOTIDE SEQUENCE [LARGE SCALE GENOMIC DNA]</scope>
</reference>
<sequence length="96" mass="11628">MKFEEKKQDNKYFFENKIWPLLKDFLYPKRCVSCGKLDTFLCEKCEKEIILVSDKKCLFCGRILDKRLCDKCRKEFRVKNGFAYCYYREGPVKDIV</sequence>
<evidence type="ECO:0000313" key="3">
    <source>
        <dbReference type="Proteomes" id="UP000231098"/>
    </source>
</evidence>
<comment type="caution">
    <text evidence="2">The sequence shown here is derived from an EMBL/GenBank/DDBJ whole genome shotgun (WGS) entry which is preliminary data.</text>
</comment>
<dbReference type="AlphaFoldDB" id="A0A2H0X9B5"/>
<feature type="non-terminal residue" evidence="2">
    <location>
        <position position="96"/>
    </location>
</feature>
<organism evidence="2 3">
    <name type="scientific">candidate division WWE3 bacterium CG08_land_8_20_14_0_20_41_15</name>
    <dbReference type="NCBI Taxonomy" id="1975086"/>
    <lineage>
        <taxon>Bacteria</taxon>
        <taxon>Katanobacteria</taxon>
    </lineage>
</organism>
<feature type="domain" description="Double zinc ribbon" evidence="1">
    <location>
        <begin position="24"/>
        <end position="72"/>
    </location>
</feature>
<dbReference type="InterPro" id="IPR044005">
    <property type="entry name" value="DZR_2"/>
</dbReference>
<gene>
    <name evidence="2" type="ORF">COT51_02330</name>
</gene>